<dbReference type="RefSeq" id="WP_095509940.1">
    <property type="nucleotide sequence ID" value="NZ_MQWD01000001.1"/>
</dbReference>
<protein>
    <recommendedName>
        <fullName evidence="4">LTD domain-containing protein</fullName>
    </recommendedName>
</protein>
<comment type="caution">
    <text evidence="2">The sequence shown here is derived from an EMBL/GenBank/DDBJ whole genome shotgun (WGS) entry which is preliminary data.</text>
</comment>
<dbReference type="OrthoDB" id="5380360at2"/>
<evidence type="ECO:0000313" key="3">
    <source>
        <dbReference type="Proteomes" id="UP000216339"/>
    </source>
</evidence>
<evidence type="ECO:0000313" key="2">
    <source>
        <dbReference type="EMBL" id="PAP76292.1"/>
    </source>
</evidence>
<organism evidence="2 3">
    <name type="scientific">Rubrivirga marina</name>
    <dbReference type="NCBI Taxonomy" id="1196024"/>
    <lineage>
        <taxon>Bacteria</taxon>
        <taxon>Pseudomonadati</taxon>
        <taxon>Rhodothermota</taxon>
        <taxon>Rhodothermia</taxon>
        <taxon>Rhodothermales</taxon>
        <taxon>Rubricoccaceae</taxon>
        <taxon>Rubrivirga</taxon>
    </lineage>
</organism>
<dbReference type="EMBL" id="MQWD01000001">
    <property type="protein sequence ID" value="PAP76292.1"/>
    <property type="molecule type" value="Genomic_DNA"/>
</dbReference>
<evidence type="ECO:0008006" key="4">
    <source>
        <dbReference type="Google" id="ProtNLM"/>
    </source>
</evidence>
<keyword evidence="3" id="KW-1185">Reference proteome</keyword>
<dbReference type="Proteomes" id="UP000216339">
    <property type="component" value="Unassembled WGS sequence"/>
</dbReference>
<gene>
    <name evidence="2" type="ORF">BSZ37_07445</name>
</gene>
<evidence type="ECO:0000256" key="1">
    <source>
        <dbReference type="SAM" id="MobiDB-lite"/>
    </source>
</evidence>
<reference evidence="2 3" key="1">
    <citation type="submission" date="2016-11" db="EMBL/GenBank/DDBJ databases">
        <title>Study of marine rhodopsin-containing bacteria.</title>
        <authorList>
            <person name="Yoshizawa S."/>
            <person name="Kumagai Y."/>
            <person name="Kogure K."/>
        </authorList>
    </citation>
    <scope>NUCLEOTIDE SEQUENCE [LARGE SCALE GENOMIC DNA]</scope>
    <source>
        <strain evidence="2 3">SAORIC-28</strain>
    </source>
</reference>
<name>A0A271IYM0_9BACT</name>
<feature type="region of interest" description="Disordered" evidence="1">
    <location>
        <begin position="511"/>
        <end position="543"/>
    </location>
</feature>
<sequence>MRHAALLLALALGACSDTIDPTVGTAQAFSLYGYLDPTADRQALRVAPIYGALDADTARTLAATVTSVERGTGRTATWRDSAVTFRDGSVGHVFVSDYTPTPGATVEVRVEEADGDRRVTTVDVDVPALVEPDLGDAVGSGIDVTYPLRIDAPRVLDAELVFRVAGLPGSTSDSTAVRFDGVAPFESGAAGRWTLDLGFVSTARTFLASDVVGGASLRLVDVTLRAFVANDAWAVPPDGLDEDRIVEPGTFSNVEGGFGFVGAGYWTEVRWTPSLTTQARAGFDVDVDPAGLLWINEVNPAGWVELYNPTLEAVPVGRYAISASGQTAEFPDGTTVSPRGFAVLQVGPSLSDGPVVLLSRSGEPIIEYVVEDLPVEAAFGGVGSYPDGRTRLIGEIQRYRGVDLFRGPVTATPGRPNRPRTRLALVNEVYTAGSDGWVEVVAVPGIANVLLTDDPARPLSEWVPAPFTDGFGVAAETLGRLDLPQGGGEVVLVVLIRDNPPQVVDVRTIGPQTPGLSSGALPDGDPDAWTTGLRPTRGTPNAAARHLVAR</sequence>
<dbReference type="PROSITE" id="PS51257">
    <property type="entry name" value="PROKAR_LIPOPROTEIN"/>
    <property type="match status" value="1"/>
</dbReference>
<dbReference type="AlphaFoldDB" id="A0A271IYM0"/>
<proteinExistence type="predicted"/>
<accession>A0A271IYM0</accession>